<sequence>MKKSIGTRRLGGRLPGIPGVPDGGGSTKHTTTTTNGTTNTTAALTRSRPADKCEEARITLQGESRAFTVRLTSFTSPGDTPPTTHTSMTGASRGEGLLTLTNRLKVSDLPLRCSQAVLHQPWQQAVVGSRLHPVTRGMYTPAGTNITRFVFEVFPGGGEGVELAGYTLGCLQG</sequence>
<feature type="region of interest" description="Disordered" evidence="1">
    <location>
        <begin position="1"/>
        <end position="40"/>
    </location>
</feature>
<feature type="compositionally biased region" description="Low complexity" evidence="1">
    <location>
        <begin position="27"/>
        <end position="40"/>
    </location>
</feature>
<accession>A0A5B7DZY5</accession>
<evidence type="ECO:0000256" key="1">
    <source>
        <dbReference type="SAM" id="MobiDB-lite"/>
    </source>
</evidence>
<evidence type="ECO:0000313" key="2">
    <source>
        <dbReference type="EMBL" id="MPC26513.1"/>
    </source>
</evidence>
<name>A0A5B7DZY5_PORTR</name>
<protein>
    <submittedName>
        <fullName evidence="2">Uncharacterized protein</fullName>
    </submittedName>
</protein>
<comment type="caution">
    <text evidence="2">The sequence shown here is derived from an EMBL/GenBank/DDBJ whole genome shotgun (WGS) entry which is preliminary data.</text>
</comment>
<feature type="compositionally biased region" description="Polar residues" evidence="1">
    <location>
        <begin position="73"/>
        <end position="90"/>
    </location>
</feature>
<evidence type="ECO:0000313" key="3">
    <source>
        <dbReference type="Proteomes" id="UP000324222"/>
    </source>
</evidence>
<keyword evidence="3" id="KW-1185">Reference proteome</keyword>
<dbReference type="AlphaFoldDB" id="A0A5B7DZY5"/>
<reference evidence="2 3" key="1">
    <citation type="submission" date="2019-05" db="EMBL/GenBank/DDBJ databases">
        <title>Another draft genome of Portunus trituberculatus and its Hox gene families provides insights of decapod evolution.</title>
        <authorList>
            <person name="Jeong J.-H."/>
            <person name="Song I."/>
            <person name="Kim S."/>
            <person name="Choi T."/>
            <person name="Kim D."/>
            <person name="Ryu S."/>
            <person name="Kim W."/>
        </authorList>
    </citation>
    <scope>NUCLEOTIDE SEQUENCE [LARGE SCALE GENOMIC DNA]</scope>
    <source>
        <tissue evidence="2">Muscle</tissue>
    </source>
</reference>
<feature type="region of interest" description="Disordered" evidence="1">
    <location>
        <begin position="73"/>
        <end position="93"/>
    </location>
</feature>
<dbReference type="EMBL" id="VSRR010001609">
    <property type="protein sequence ID" value="MPC26513.1"/>
    <property type="molecule type" value="Genomic_DNA"/>
</dbReference>
<organism evidence="2 3">
    <name type="scientific">Portunus trituberculatus</name>
    <name type="common">Swimming crab</name>
    <name type="synonym">Neptunus trituberculatus</name>
    <dbReference type="NCBI Taxonomy" id="210409"/>
    <lineage>
        <taxon>Eukaryota</taxon>
        <taxon>Metazoa</taxon>
        <taxon>Ecdysozoa</taxon>
        <taxon>Arthropoda</taxon>
        <taxon>Crustacea</taxon>
        <taxon>Multicrustacea</taxon>
        <taxon>Malacostraca</taxon>
        <taxon>Eumalacostraca</taxon>
        <taxon>Eucarida</taxon>
        <taxon>Decapoda</taxon>
        <taxon>Pleocyemata</taxon>
        <taxon>Brachyura</taxon>
        <taxon>Eubrachyura</taxon>
        <taxon>Portunoidea</taxon>
        <taxon>Portunidae</taxon>
        <taxon>Portuninae</taxon>
        <taxon>Portunus</taxon>
    </lineage>
</organism>
<gene>
    <name evidence="2" type="ORF">E2C01_019655</name>
</gene>
<dbReference type="Proteomes" id="UP000324222">
    <property type="component" value="Unassembled WGS sequence"/>
</dbReference>
<proteinExistence type="predicted"/>